<dbReference type="InterPro" id="IPR012663">
    <property type="entry name" value="CHP02450_Tryp"/>
</dbReference>
<organism evidence="1 2">
    <name type="scientific">Hydrocarboniphaga daqingensis</name>
    <dbReference type="NCBI Taxonomy" id="490188"/>
    <lineage>
        <taxon>Bacteria</taxon>
        <taxon>Pseudomonadati</taxon>
        <taxon>Pseudomonadota</taxon>
        <taxon>Gammaproteobacteria</taxon>
        <taxon>Nevskiales</taxon>
        <taxon>Nevskiaceae</taxon>
        <taxon>Hydrocarboniphaga</taxon>
    </lineage>
</organism>
<sequence>MNAAPGKAARPNQINPDKLYLSKWTAVVPQNREKHFLVTKLLLDEEENVIGCVLEAVLTNREQRLDWRVLKDRACWQPGWR</sequence>
<gene>
    <name evidence="1" type="ORF">SAMN04488068_1626</name>
</gene>
<dbReference type="EMBL" id="FQWZ01000003">
    <property type="protein sequence ID" value="SHG84487.1"/>
    <property type="molecule type" value="Genomic_DNA"/>
</dbReference>
<proteinExistence type="predicted"/>
<dbReference type="Proteomes" id="UP000199758">
    <property type="component" value="Unassembled WGS sequence"/>
</dbReference>
<evidence type="ECO:0000313" key="2">
    <source>
        <dbReference type="Proteomes" id="UP000199758"/>
    </source>
</evidence>
<dbReference type="RefSeq" id="WP_072896340.1">
    <property type="nucleotide sequence ID" value="NZ_FQWZ01000003.1"/>
</dbReference>
<dbReference type="Pfam" id="PF09493">
    <property type="entry name" value="DUF2389"/>
    <property type="match status" value="1"/>
</dbReference>
<dbReference type="OrthoDB" id="5592973at2"/>
<protein>
    <recommendedName>
        <fullName evidence="3">TIGR02450 family Trp-rich protein</fullName>
    </recommendedName>
</protein>
<evidence type="ECO:0008006" key="3">
    <source>
        <dbReference type="Google" id="ProtNLM"/>
    </source>
</evidence>
<accession>A0A1M5N4V6</accession>
<dbReference type="NCBIfam" id="TIGR02450">
    <property type="entry name" value="TIGR02450 family Trp-rich protein"/>
    <property type="match status" value="1"/>
</dbReference>
<evidence type="ECO:0000313" key="1">
    <source>
        <dbReference type="EMBL" id="SHG84487.1"/>
    </source>
</evidence>
<keyword evidence="2" id="KW-1185">Reference proteome</keyword>
<reference evidence="1 2" key="1">
    <citation type="submission" date="2016-11" db="EMBL/GenBank/DDBJ databases">
        <authorList>
            <person name="Jaros S."/>
            <person name="Januszkiewicz K."/>
            <person name="Wedrychowicz H."/>
        </authorList>
    </citation>
    <scope>NUCLEOTIDE SEQUENCE [LARGE SCALE GENOMIC DNA]</scope>
    <source>
        <strain evidence="1 2">CGMCC 1.7049</strain>
    </source>
</reference>
<dbReference type="AlphaFoldDB" id="A0A1M5N4V6"/>
<name>A0A1M5N4V6_9GAMM</name>
<dbReference type="STRING" id="490188.SAMN04488068_1626"/>